<dbReference type="SUPFAM" id="SSF56601">
    <property type="entry name" value="beta-lactamase/transpeptidase-like"/>
    <property type="match status" value="1"/>
</dbReference>
<dbReference type="InterPro" id="IPR023346">
    <property type="entry name" value="Lysozyme-like_dom_sf"/>
</dbReference>
<keyword evidence="5" id="KW-0121">Carboxypeptidase</keyword>
<dbReference type="RefSeq" id="WP_091570431.1">
    <property type="nucleotide sequence ID" value="NZ_FMZA01000012.1"/>
</dbReference>
<evidence type="ECO:0000256" key="6">
    <source>
        <dbReference type="ARBA" id="ARBA00022670"/>
    </source>
</evidence>
<reference evidence="20 21" key="1">
    <citation type="submission" date="2016-10" db="EMBL/GenBank/DDBJ databases">
        <authorList>
            <person name="de Groot N.N."/>
        </authorList>
    </citation>
    <scope>NUCLEOTIDE SEQUENCE [LARGE SCALE GENOMIC DNA]</scope>
    <source>
        <strain evidence="20 21">DSM 45514</strain>
    </source>
</reference>
<evidence type="ECO:0000256" key="11">
    <source>
        <dbReference type="ARBA" id="ARBA00022984"/>
    </source>
</evidence>
<evidence type="ECO:0000256" key="7">
    <source>
        <dbReference type="ARBA" id="ARBA00022676"/>
    </source>
</evidence>
<feature type="compositionally biased region" description="Gly residues" evidence="17">
    <location>
        <begin position="694"/>
        <end position="751"/>
    </location>
</feature>
<dbReference type="InterPro" id="IPR001264">
    <property type="entry name" value="Glyco_trans_51"/>
</dbReference>
<evidence type="ECO:0000256" key="13">
    <source>
        <dbReference type="ARBA" id="ARBA00023268"/>
    </source>
</evidence>
<evidence type="ECO:0000313" key="21">
    <source>
        <dbReference type="Proteomes" id="UP000199387"/>
    </source>
</evidence>
<keyword evidence="12" id="KW-0472">Membrane</keyword>
<keyword evidence="13" id="KW-0511">Multifunctional enzyme</keyword>
<dbReference type="Proteomes" id="UP000199387">
    <property type="component" value="Unassembled WGS sequence"/>
</dbReference>
<evidence type="ECO:0000256" key="16">
    <source>
        <dbReference type="ARBA" id="ARBA00049902"/>
    </source>
</evidence>
<dbReference type="GO" id="GO:0009002">
    <property type="term" value="F:serine-type D-Ala-D-Ala carboxypeptidase activity"/>
    <property type="evidence" value="ECO:0007669"/>
    <property type="project" value="UniProtKB-EC"/>
</dbReference>
<dbReference type="GO" id="GO:0006508">
    <property type="term" value="P:proteolysis"/>
    <property type="evidence" value="ECO:0007669"/>
    <property type="project" value="UniProtKB-KW"/>
</dbReference>
<keyword evidence="9" id="KW-0378">Hydrolase</keyword>
<evidence type="ECO:0000256" key="4">
    <source>
        <dbReference type="ARBA" id="ARBA00022475"/>
    </source>
</evidence>
<feature type="domain" description="Glycosyl transferase family 51" evidence="19">
    <location>
        <begin position="68"/>
        <end position="245"/>
    </location>
</feature>
<keyword evidence="6" id="KW-0645">Protease</keyword>
<dbReference type="PANTHER" id="PTHR32282:SF11">
    <property type="entry name" value="PENICILLIN-BINDING PROTEIN 1B"/>
    <property type="match status" value="1"/>
</dbReference>
<evidence type="ECO:0000256" key="3">
    <source>
        <dbReference type="ARBA" id="ARBA00007739"/>
    </source>
</evidence>
<feature type="domain" description="Penicillin-binding protein transpeptidase" evidence="18">
    <location>
        <begin position="340"/>
        <end position="610"/>
    </location>
</feature>
<dbReference type="InterPro" id="IPR001460">
    <property type="entry name" value="PCN-bd_Tpept"/>
</dbReference>
<keyword evidence="4" id="KW-1003">Cell membrane</keyword>
<dbReference type="SUPFAM" id="SSF53955">
    <property type="entry name" value="Lysozyme-like"/>
    <property type="match status" value="1"/>
</dbReference>
<dbReference type="Pfam" id="PF00905">
    <property type="entry name" value="Transpeptidase"/>
    <property type="match status" value="1"/>
</dbReference>
<proteinExistence type="inferred from homology"/>
<evidence type="ECO:0000313" key="20">
    <source>
        <dbReference type="EMBL" id="SDC63780.1"/>
    </source>
</evidence>
<keyword evidence="11" id="KW-0573">Peptidoglycan synthesis</keyword>
<evidence type="ECO:0000256" key="1">
    <source>
        <dbReference type="ARBA" id="ARBA00004236"/>
    </source>
</evidence>
<evidence type="ECO:0000256" key="5">
    <source>
        <dbReference type="ARBA" id="ARBA00022645"/>
    </source>
</evidence>
<feature type="region of interest" description="Disordered" evidence="17">
    <location>
        <begin position="616"/>
        <end position="763"/>
    </location>
</feature>
<evidence type="ECO:0000259" key="18">
    <source>
        <dbReference type="Pfam" id="PF00905"/>
    </source>
</evidence>
<dbReference type="GO" id="GO:0008360">
    <property type="term" value="P:regulation of cell shape"/>
    <property type="evidence" value="ECO:0007669"/>
    <property type="project" value="UniProtKB-KW"/>
</dbReference>
<dbReference type="InterPro" id="IPR012338">
    <property type="entry name" value="Beta-lactam/transpept-like"/>
</dbReference>
<dbReference type="AlphaFoldDB" id="A0A1G6N7G4"/>
<organism evidence="20 21">
    <name type="scientific">Melghirimyces thermohalophilus</name>
    <dbReference type="NCBI Taxonomy" id="1236220"/>
    <lineage>
        <taxon>Bacteria</taxon>
        <taxon>Bacillati</taxon>
        <taxon>Bacillota</taxon>
        <taxon>Bacilli</taxon>
        <taxon>Bacillales</taxon>
        <taxon>Thermoactinomycetaceae</taxon>
        <taxon>Melghirimyces</taxon>
    </lineage>
</organism>
<comment type="similarity">
    <text evidence="3">In the N-terminal section; belongs to the glycosyltransferase 51 family.</text>
</comment>
<keyword evidence="21" id="KW-1185">Reference proteome</keyword>
<protein>
    <submittedName>
        <fullName evidence="20">Penicillin-binding protein 2A</fullName>
    </submittedName>
</protein>
<dbReference type="PANTHER" id="PTHR32282">
    <property type="entry name" value="BINDING PROTEIN TRANSPEPTIDASE, PUTATIVE-RELATED"/>
    <property type="match status" value="1"/>
</dbReference>
<evidence type="ECO:0000256" key="12">
    <source>
        <dbReference type="ARBA" id="ARBA00023136"/>
    </source>
</evidence>
<evidence type="ECO:0000256" key="9">
    <source>
        <dbReference type="ARBA" id="ARBA00022801"/>
    </source>
</evidence>
<dbReference type="EMBL" id="FMZA01000012">
    <property type="protein sequence ID" value="SDC63780.1"/>
    <property type="molecule type" value="Genomic_DNA"/>
</dbReference>
<dbReference type="GO" id="GO:0071555">
    <property type="term" value="P:cell wall organization"/>
    <property type="evidence" value="ECO:0007669"/>
    <property type="project" value="UniProtKB-KW"/>
</dbReference>
<comment type="similarity">
    <text evidence="2">In the C-terminal section; belongs to the transpeptidase family.</text>
</comment>
<keyword evidence="10" id="KW-0133">Cell shape</keyword>
<sequence length="763" mass="82860">MNLQKLKPVGRMFWKSMMTKKWWILVLSTTALFILGGFATVLMTTSMYDLESLENMQFATTIYDRNEKKVTTLGSNQREYVDLDKIKTEDLAKAFVAVEDERFYEHNGADLKGLGRALAVDILTMSPKEGASTITMQVARNVILNNREKTFLRKVNEIALAYNLERKYTKEQILEAYLNYIYLGNGVSGVQMASKIYFGKDLTKDELEPHEIALLAGLPKAPEGYNPYKNPEEAKHRRNVVLNKMAEHGLITEEENKKYQEMDLGVDRDYLKKYEKEEQYTAYKEYVFEEAEKRYGLNSQELASGGYKIYTGLNRKAQRTLEQTLKKDSAYHHNKNLDAGATIIDPKTGEIAALGGGRHYMRGYPNRALATLQPGSSIKPLTTYAPAIEDKGYNGSTIVSDAPFTYKGWSPENYDDQYHGNVPLREVAGQSMNVSTARLLVEVVGVDNAFDYAQKLGLNLKPADKTPAPLALGGLTEGVSTLQMAQAYSTFVNDGKYTQAHAISKIVDADGNELEPKEEIEKNIEVFSEDTAWTMTQILKHAVDNGTGQSAQIAGRDVAGKTGTTQNSKEAWFVGYTPKYVMATTVFNHDGGQVELSGGAYPARIFQQVMSETLKGTEPSRFQPPSGNGSNKGGGLLDSIFGDDETDQPPEQPQPEEPAEQPEPQEPNQPGDEDADGQPGEGGGPGGDGPPNPGDGGDNGDQDGQTGGEIGGDGGNGGDTGGTDPTGGDNGTDGGDTPGGDTSGDPGGNATGGDNPETGDRTQ</sequence>
<keyword evidence="14" id="KW-0961">Cell wall biogenesis/degradation</keyword>
<dbReference type="GO" id="GO:0008658">
    <property type="term" value="F:penicillin binding"/>
    <property type="evidence" value="ECO:0007669"/>
    <property type="project" value="InterPro"/>
</dbReference>
<comment type="catalytic activity">
    <reaction evidence="15">
        <text>Preferential cleavage: (Ac)2-L-Lys-D-Ala-|-D-Ala. Also transpeptidation of peptidyl-alanyl moieties that are N-acyl substituents of D-alanine.</text>
        <dbReference type="EC" id="3.4.16.4"/>
    </reaction>
</comment>
<evidence type="ECO:0000256" key="14">
    <source>
        <dbReference type="ARBA" id="ARBA00023316"/>
    </source>
</evidence>
<evidence type="ECO:0000256" key="8">
    <source>
        <dbReference type="ARBA" id="ARBA00022679"/>
    </source>
</evidence>
<evidence type="ECO:0000256" key="17">
    <source>
        <dbReference type="SAM" id="MobiDB-lite"/>
    </source>
</evidence>
<dbReference type="FunFam" id="1.10.3810.10:FF:000001">
    <property type="entry name" value="Penicillin-binding protein 1A"/>
    <property type="match status" value="1"/>
</dbReference>
<evidence type="ECO:0000256" key="2">
    <source>
        <dbReference type="ARBA" id="ARBA00007090"/>
    </source>
</evidence>
<dbReference type="GO" id="GO:0008955">
    <property type="term" value="F:peptidoglycan glycosyltransferase activity"/>
    <property type="evidence" value="ECO:0007669"/>
    <property type="project" value="UniProtKB-EC"/>
</dbReference>
<dbReference type="OrthoDB" id="9766909at2"/>
<dbReference type="GO" id="GO:0030288">
    <property type="term" value="C:outer membrane-bounded periplasmic space"/>
    <property type="evidence" value="ECO:0007669"/>
    <property type="project" value="TreeGrafter"/>
</dbReference>
<dbReference type="STRING" id="1236220.SAMN04488112_11237"/>
<dbReference type="InterPro" id="IPR036950">
    <property type="entry name" value="PBP_transglycosylase"/>
</dbReference>
<evidence type="ECO:0000256" key="10">
    <source>
        <dbReference type="ARBA" id="ARBA00022960"/>
    </source>
</evidence>
<keyword evidence="7" id="KW-0328">Glycosyltransferase</keyword>
<evidence type="ECO:0000259" key="19">
    <source>
        <dbReference type="Pfam" id="PF00912"/>
    </source>
</evidence>
<dbReference type="Gene3D" id="3.40.710.10">
    <property type="entry name" value="DD-peptidase/beta-lactamase superfamily"/>
    <property type="match status" value="1"/>
</dbReference>
<dbReference type="GO" id="GO:0005886">
    <property type="term" value="C:plasma membrane"/>
    <property type="evidence" value="ECO:0007669"/>
    <property type="project" value="UniProtKB-SubCell"/>
</dbReference>
<dbReference type="GO" id="GO:0009252">
    <property type="term" value="P:peptidoglycan biosynthetic process"/>
    <property type="evidence" value="ECO:0007669"/>
    <property type="project" value="UniProtKB-KW"/>
</dbReference>
<dbReference type="Gene3D" id="1.10.3810.10">
    <property type="entry name" value="Biosynthetic peptidoglycan transglycosylase-like"/>
    <property type="match status" value="1"/>
</dbReference>
<accession>A0A1G6N7G4</accession>
<name>A0A1G6N7G4_9BACL</name>
<comment type="subcellular location">
    <subcellularLocation>
        <location evidence="1">Cell membrane</location>
    </subcellularLocation>
</comment>
<dbReference type="Pfam" id="PF00912">
    <property type="entry name" value="Transgly"/>
    <property type="match status" value="1"/>
</dbReference>
<dbReference type="NCBIfam" id="TIGR02074">
    <property type="entry name" value="PBP_1a_fam"/>
    <property type="match status" value="1"/>
</dbReference>
<gene>
    <name evidence="20" type="ORF">SAMN04488112_11237</name>
</gene>
<dbReference type="InterPro" id="IPR050396">
    <property type="entry name" value="Glycosyltr_51/Transpeptidase"/>
</dbReference>
<comment type="catalytic activity">
    <reaction evidence="16">
        <text>[GlcNAc-(1-&gt;4)-Mur2Ac(oyl-L-Ala-gamma-D-Glu-L-Lys-D-Ala-D-Ala)](n)-di-trans,octa-cis-undecaprenyl diphosphate + beta-D-GlcNAc-(1-&gt;4)-Mur2Ac(oyl-L-Ala-gamma-D-Glu-L-Lys-D-Ala-D-Ala)-di-trans,octa-cis-undecaprenyl diphosphate = [GlcNAc-(1-&gt;4)-Mur2Ac(oyl-L-Ala-gamma-D-Glu-L-Lys-D-Ala-D-Ala)](n+1)-di-trans,octa-cis-undecaprenyl diphosphate + di-trans,octa-cis-undecaprenyl diphosphate + H(+)</text>
        <dbReference type="Rhea" id="RHEA:23708"/>
        <dbReference type="Rhea" id="RHEA-COMP:9602"/>
        <dbReference type="Rhea" id="RHEA-COMP:9603"/>
        <dbReference type="ChEBI" id="CHEBI:15378"/>
        <dbReference type="ChEBI" id="CHEBI:58405"/>
        <dbReference type="ChEBI" id="CHEBI:60033"/>
        <dbReference type="ChEBI" id="CHEBI:78435"/>
        <dbReference type="EC" id="2.4.99.28"/>
    </reaction>
</comment>
<keyword evidence="8" id="KW-0808">Transferase</keyword>
<evidence type="ECO:0000256" key="15">
    <source>
        <dbReference type="ARBA" id="ARBA00034000"/>
    </source>
</evidence>